<dbReference type="HOGENOM" id="CLU_1858825_0_0_1"/>
<evidence type="ECO:0000313" key="2">
    <source>
        <dbReference type="Proteomes" id="UP000011115"/>
    </source>
</evidence>
<accession>M1DHQ0</accession>
<keyword evidence="2" id="KW-1185">Reference proteome</keyword>
<proteinExistence type="predicted"/>
<name>M1DHQ0_SOLTU</name>
<reference evidence="2" key="1">
    <citation type="journal article" date="2011" name="Nature">
        <title>Genome sequence and analysis of the tuber crop potato.</title>
        <authorList>
            <consortium name="The Potato Genome Sequencing Consortium"/>
        </authorList>
    </citation>
    <scope>NUCLEOTIDE SEQUENCE [LARGE SCALE GENOMIC DNA]</scope>
    <source>
        <strain evidence="2">cv. DM1-3 516 R44</strain>
    </source>
</reference>
<dbReference type="InParanoid" id="M1DHQ0"/>
<reference evidence="1" key="2">
    <citation type="submission" date="2015-06" db="UniProtKB">
        <authorList>
            <consortium name="EnsemblPlants"/>
        </authorList>
    </citation>
    <scope>IDENTIFICATION</scope>
    <source>
        <strain evidence="1">DM1-3 516 R44</strain>
    </source>
</reference>
<dbReference type="Proteomes" id="UP000011115">
    <property type="component" value="Unassembled WGS sequence"/>
</dbReference>
<sequence>MQIQVTRVINKRSIDTRCSSRVALIMPPQRVVRGLPSRKNVDPKDQGVPNAPKVQPQGEIFSFRTDWWNKSSIADLVSVFPSALFHRLLELTLHHSSSVILGDQDPLRRSVRCFTELHSSSPVGCFLKLAFWNIWRAE</sequence>
<evidence type="ECO:0000313" key="1">
    <source>
        <dbReference type="EnsemblPlants" id="PGSC0003DMT400089222"/>
    </source>
</evidence>
<dbReference type="AlphaFoldDB" id="M1DHQ0"/>
<dbReference type="Gramene" id="PGSC0003DMT400089222">
    <property type="protein sequence ID" value="PGSC0003DMT400089222"/>
    <property type="gene ID" value="PGSC0003DMG400038793"/>
</dbReference>
<organism evidence="1 2">
    <name type="scientific">Solanum tuberosum</name>
    <name type="common">Potato</name>
    <dbReference type="NCBI Taxonomy" id="4113"/>
    <lineage>
        <taxon>Eukaryota</taxon>
        <taxon>Viridiplantae</taxon>
        <taxon>Streptophyta</taxon>
        <taxon>Embryophyta</taxon>
        <taxon>Tracheophyta</taxon>
        <taxon>Spermatophyta</taxon>
        <taxon>Magnoliopsida</taxon>
        <taxon>eudicotyledons</taxon>
        <taxon>Gunneridae</taxon>
        <taxon>Pentapetalae</taxon>
        <taxon>asterids</taxon>
        <taxon>lamiids</taxon>
        <taxon>Solanales</taxon>
        <taxon>Solanaceae</taxon>
        <taxon>Solanoideae</taxon>
        <taxon>Solaneae</taxon>
        <taxon>Solanum</taxon>
    </lineage>
</organism>
<protein>
    <submittedName>
        <fullName evidence="1">Uncharacterized protein</fullName>
    </submittedName>
</protein>
<dbReference type="EnsemblPlants" id="PGSC0003DMT400089222">
    <property type="protein sequence ID" value="PGSC0003DMT400089222"/>
    <property type="gene ID" value="PGSC0003DMG400038793"/>
</dbReference>
<dbReference type="PaxDb" id="4113-PGSC0003DMT400089222"/>